<dbReference type="Proteomes" id="UP001172673">
    <property type="component" value="Unassembled WGS sequence"/>
</dbReference>
<feature type="region of interest" description="Disordered" evidence="1">
    <location>
        <begin position="635"/>
        <end position="657"/>
    </location>
</feature>
<evidence type="ECO:0000313" key="2">
    <source>
        <dbReference type="EMBL" id="KAJ9605541.1"/>
    </source>
</evidence>
<feature type="region of interest" description="Disordered" evidence="1">
    <location>
        <begin position="89"/>
        <end position="108"/>
    </location>
</feature>
<feature type="compositionally biased region" description="Acidic residues" evidence="1">
    <location>
        <begin position="322"/>
        <end position="349"/>
    </location>
</feature>
<feature type="compositionally biased region" description="Basic and acidic residues" evidence="1">
    <location>
        <begin position="499"/>
        <end position="530"/>
    </location>
</feature>
<organism evidence="2 3">
    <name type="scientific">Cladophialophora chaetospira</name>
    <dbReference type="NCBI Taxonomy" id="386627"/>
    <lineage>
        <taxon>Eukaryota</taxon>
        <taxon>Fungi</taxon>
        <taxon>Dikarya</taxon>
        <taxon>Ascomycota</taxon>
        <taxon>Pezizomycotina</taxon>
        <taxon>Eurotiomycetes</taxon>
        <taxon>Chaetothyriomycetidae</taxon>
        <taxon>Chaetothyriales</taxon>
        <taxon>Herpotrichiellaceae</taxon>
        <taxon>Cladophialophora</taxon>
    </lineage>
</organism>
<dbReference type="AlphaFoldDB" id="A0AA39CEQ4"/>
<dbReference type="EMBL" id="JAPDRK010000016">
    <property type="protein sequence ID" value="KAJ9605541.1"/>
    <property type="molecule type" value="Genomic_DNA"/>
</dbReference>
<feature type="compositionally biased region" description="Polar residues" evidence="1">
    <location>
        <begin position="128"/>
        <end position="137"/>
    </location>
</feature>
<evidence type="ECO:0000256" key="1">
    <source>
        <dbReference type="SAM" id="MobiDB-lite"/>
    </source>
</evidence>
<feature type="region of interest" description="Disordered" evidence="1">
    <location>
        <begin position="499"/>
        <end position="547"/>
    </location>
</feature>
<proteinExistence type="predicted"/>
<sequence length="728" mass="80050">MSSSAPTEGKRGRKGISKDVLEKAARESAEKNGRLPSGSGRRQVFGVAYRRIKPKDGAGGQTSAPGSGTGIAGGGQSDELEIVAHNPQEMEPNELETLVHNRPPEKKPRLIRAMVMGSKKPRNGAGGRTSTPGSNTGIAGGAQAERLETPVQNRPQGMEHSDQHPPIVNSTSVDAVTSSGPEDTAPVLPNRGPIRAVVMYTKKPRDGADGRKGTRGTGVADGGHSNEHGTPVFNRTQEVVHIDQHPGFVDSTSVDAVASIDHDGAAAVHAEVGVGSGRFARITSDANMTPSPLPGPLEEAIIPQSSPLGYDSADEHLGAFTQDDDDDDDEGFLPEPEGYDGDTEEEEPQQTDAETASNVKAKKSVKEKSRWEEKYVLSGFPHPSVDPPPEEELSSLCKTHPNHLIKSRLDPFIQWDWTEKMILDNMDEKTVKRMEAGETAGCKNMLGTLSRRLRSRRWELGREGIVNLRAAAPMHPAHKRGKSNQSGMLDEENYAARVEAREKRKQGKKDARAKAKLAKEQQEISHRDETNQASAPTEKVHEEPDVSQIGADRIENSATPARANEWFFSTNPADFDRAEQMIQHLRGIRGTDVRPRTDTARPTLPPTIMKRTPTSDVEKEIPMKRARLEIEPSKHDEAGQTLTTRPPPIRVPGSENFSPLYLQENNIMPPASSVRKYLMPETAAERRTLMETTPNLTKRRTWNRAWGCWEFEVLDENQDVVDEYLEKR</sequence>
<feature type="compositionally biased region" description="Basic and acidic residues" evidence="1">
    <location>
        <begin position="97"/>
        <end position="108"/>
    </location>
</feature>
<keyword evidence="3" id="KW-1185">Reference proteome</keyword>
<feature type="region of interest" description="Disordered" evidence="1">
    <location>
        <begin position="204"/>
        <end position="231"/>
    </location>
</feature>
<feature type="region of interest" description="Disordered" evidence="1">
    <location>
        <begin position="1"/>
        <end position="76"/>
    </location>
</feature>
<feature type="region of interest" description="Disordered" evidence="1">
    <location>
        <begin position="592"/>
        <end position="616"/>
    </location>
</feature>
<feature type="region of interest" description="Disordered" evidence="1">
    <location>
        <begin position="285"/>
        <end position="364"/>
    </location>
</feature>
<accession>A0AA39CEQ4</accession>
<feature type="compositionally biased region" description="Basic and acidic residues" evidence="1">
    <location>
        <begin position="16"/>
        <end position="33"/>
    </location>
</feature>
<feature type="region of interest" description="Disordered" evidence="1">
    <location>
        <begin position="117"/>
        <end position="190"/>
    </location>
</feature>
<reference evidence="2" key="1">
    <citation type="submission" date="2022-10" db="EMBL/GenBank/DDBJ databases">
        <title>Culturing micro-colonial fungi from biological soil crusts in the Mojave desert and describing Neophaeococcomyces mojavensis, and introducing the new genera and species Taxawa tesnikishii.</title>
        <authorList>
            <person name="Kurbessoian T."/>
            <person name="Stajich J.E."/>
        </authorList>
    </citation>
    <scope>NUCLEOTIDE SEQUENCE</scope>
    <source>
        <strain evidence="2">TK_41</strain>
    </source>
</reference>
<name>A0AA39CEQ4_9EURO</name>
<feature type="compositionally biased region" description="Gly residues" evidence="1">
    <location>
        <begin position="67"/>
        <end position="76"/>
    </location>
</feature>
<evidence type="ECO:0000313" key="3">
    <source>
        <dbReference type="Proteomes" id="UP001172673"/>
    </source>
</evidence>
<gene>
    <name evidence="2" type="ORF">H2200_010198</name>
</gene>
<protein>
    <submittedName>
        <fullName evidence="2">Uncharacterized protein</fullName>
    </submittedName>
</protein>
<comment type="caution">
    <text evidence="2">The sequence shown here is derived from an EMBL/GenBank/DDBJ whole genome shotgun (WGS) entry which is preliminary data.</text>
</comment>
<feature type="compositionally biased region" description="Polar residues" evidence="1">
    <location>
        <begin position="168"/>
        <end position="181"/>
    </location>
</feature>